<dbReference type="HAMAP" id="MF_01114">
    <property type="entry name" value="RecX"/>
    <property type="match status" value="1"/>
</dbReference>
<evidence type="ECO:0000256" key="5">
    <source>
        <dbReference type="HAMAP-Rule" id="MF_01114"/>
    </source>
</evidence>
<dbReference type="GO" id="GO:0006282">
    <property type="term" value="P:regulation of DNA repair"/>
    <property type="evidence" value="ECO:0007669"/>
    <property type="project" value="UniProtKB-UniRule"/>
</dbReference>
<evidence type="ECO:0000313" key="10">
    <source>
        <dbReference type="Proteomes" id="UP000009144"/>
    </source>
</evidence>
<feature type="domain" description="RecX first three-helical" evidence="8">
    <location>
        <begin position="6"/>
        <end position="45"/>
    </location>
</feature>
<dbReference type="GO" id="GO:0005737">
    <property type="term" value="C:cytoplasm"/>
    <property type="evidence" value="ECO:0007669"/>
    <property type="project" value="UniProtKB-SubCell"/>
</dbReference>
<dbReference type="Proteomes" id="UP000009144">
    <property type="component" value="Chromosome"/>
</dbReference>
<dbReference type="PANTHER" id="PTHR33602">
    <property type="entry name" value="REGULATORY PROTEIN RECX FAMILY PROTEIN"/>
    <property type="match status" value="1"/>
</dbReference>
<dbReference type="NCBIfam" id="NF001057">
    <property type="entry name" value="PRK00117.3-3"/>
    <property type="match status" value="1"/>
</dbReference>
<dbReference type="InterPro" id="IPR036388">
    <property type="entry name" value="WH-like_DNA-bd_sf"/>
</dbReference>
<reference evidence="9 10" key="1">
    <citation type="journal article" date="2012" name="J. Bacteriol.">
        <title>Complete genome sequences of Methylophaga sp. strain JAM1 and Methylophaga sp. strain JAM7.</title>
        <authorList>
            <person name="Villeneuve C."/>
            <person name="Martineau C."/>
            <person name="Mauffrey F."/>
            <person name="Villemur R."/>
        </authorList>
    </citation>
    <scope>NUCLEOTIDE SEQUENCE [LARGE SCALE GENOMIC DNA]</scope>
    <source>
        <strain evidence="9 10">JAM1</strain>
    </source>
</reference>
<name>I1XJB7_METNJ</name>
<evidence type="ECO:0000256" key="1">
    <source>
        <dbReference type="ARBA" id="ARBA00004496"/>
    </source>
</evidence>
<evidence type="ECO:0000313" key="9">
    <source>
        <dbReference type="EMBL" id="AFI84486.1"/>
    </source>
</evidence>
<evidence type="ECO:0000256" key="4">
    <source>
        <dbReference type="ARBA" id="ARBA00022490"/>
    </source>
</evidence>
<dbReference type="PATRIC" id="fig|754476.3.peg.1643"/>
<reference evidence="9 10" key="2">
    <citation type="journal article" date="2013" name="Int. J. Syst. Evol. Microbiol.">
        <title>Methylophaga nitratireducenticrescens sp. nov. and Methylophaga frappieri sp. nov., isolated from the biofilm of the methanol-fed denitrification system treating the seawater at the Montreal Biodome.</title>
        <authorList>
            <person name="Villeneuve C."/>
            <person name="Martineau C."/>
            <person name="Mauffrey F."/>
            <person name="Villemur R."/>
        </authorList>
    </citation>
    <scope>NUCLEOTIDE SEQUENCE [LARGE SCALE GENOMIC DNA]</scope>
    <source>
        <strain evidence="9 10">JAM1</strain>
    </source>
</reference>
<evidence type="ECO:0000256" key="3">
    <source>
        <dbReference type="ARBA" id="ARBA00018111"/>
    </source>
</evidence>
<dbReference type="Gene3D" id="1.10.10.10">
    <property type="entry name" value="Winged helix-like DNA-binding domain superfamily/Winged helix DNA-binding domain"/>
    <property type="match status" value="3"/>
</dbReference>
<feature type="domain" description="RecX second three-helical" evidence="6">
    <location>
        <begin position="52"/>
        <end position="91"/>
    </location>
</feature>
<gene>
    <name evidence="5" type="primary">recX</name>
    <name evidence="9" type="ordered locus">Q7A_1664</name>
</gene>
<sequence>MKSRSATEQAIGYLARREHSAAELQQKLQQAGHETDKIHAALEKLQQSGLQNDQRFAEAFIRSRTLRGYGELRIRQEMKQKGVADELINSTMQQAETDWFALAIKVRCKRFGEQSPDDFKDRAKQMRFLQYRGFTHEQITESFKLTNEN</sequence>
<dbReference type="Pfam" id="PF02631">
    <property type="entry name" value="RecX_HTH2"/>
    <property type="match status" value="1"/>
</dbReference>
<protein>
    <recommendedName>
        <fullName evidence="3 5">Regulatory protein RecX</fullName>
    </recommendedName>
</protein>
<evidence type="ECO:0000259" key="6">
    <source>
        <dbReference type="Pfam" id="PF02631"/>
    </source>
</evidence>
<dbReference type="RefSeq" id="WP_014706859.1">
    <property type="nucleotide sequence ID" value="NC_017857.3"/>
</dbReference>
<organism evidence="9 10">
    <name type="scientific">Methylophaga nitratireducenticrescens</name>
    <dbReference type="NCBI Taxonomy" id="754476"/>
    <lineage>
        <taxon>Bacteria</taxon>
        <taxon>Pseudomonadati</taxon>
        <taxon>Pseudomonadota</taxon>
        <taxon>Gammaproteobacteria</taxon>
        <taxon>Thiotrichales</taxon>
        <taxon>Piscirickettsiaceae</taxon>
        <taxon>Methylophaga</taxon>
    </lineage>
</organism>
<dbReference type="AlphaFoldDB" id="I1XJB7"/>
<keyword evidence="10" id="KW-1185">Reference proteome</keyword>
<keyword evidence="4 5" id="KW-0963">Cytoplasm</keyword>
<dbReference type="InterPro" id="IPR003783">
    <property type="entry name" value="Regulatory_RecX"/>
</dbReference>
<evidence type="ECO:0000259" key="8">
    <source>
        <dbReference type="Pfam" id="PF21982"/>
    </source>
</evidence>
<dbReference type="PANTHER" id="PTHR33602:SF1">
    <property type="entry name" value="REGULATORY PROTEIN RECX FAMILY PROTEIN"/>
    <property type="match status" value="1"/>
</dbReference>
<comment type="function">
    <text evidence="5">Modulates RecA activity.</text>
</comment>
<dbReference type="InterPro" id="IPR053925">
    <property type="entry name" value="RecX_HTH_3rd"/>
</dbReference>
<dbReference type="OrthoDB" id="7066780at2"/>
<dbReference type="KEGG" id="mej:Q7A_1664"/>
<dbReference type="Pfam" id="PF21981">
    <property type="entry name" value="RecX_HTH3"/>
    <property type="match status" value="1"/>
</dbReference>
<dbReference type="EMBL" id="CP003390">
    <property type="protein sequence ID" value="AFI84486.1"/>
    <property type="molecule type" value="Genomic_DNA"/>
</dbReference>
<dbReference type="HOGENOM" id="CLU_066607_3_2_6"/>
<feature type="domain" description="RecX third three-helical" evidence="7">
    <location>
        <begin position="96"/>
        <end position="140"/>
    </location>
</feature>
<evidence type="ECO:0000256" key="2">
    <source>
        <dbReference type="ARBA" id="ARBA00009695"/>
    </source>
</evidence>
<dbReference type="InterPro" id="IPR053926">
    <property type="entry name" value="RecX_HTH_1st"/>
</dbReference>
<accession>I1XJB7</accession>
<evidence type="ECO:0000259" key="7">
    <source>
        <dbReference type="Pfam" id="PF21981"/>
    </source>
</evidence>
<dbReference type="Pfam" id="PF21982">
    <property type="entry name" value="RecX_HTH1"/>
    <property type="match status" value="1"/>
</dbReference>
<dbReference type="InterPro" id="IPR053924">
    <property type="entry name" value="RecX_HTH_2nd"/>
</dbReference>
<proteinExistence type="inferred from homology"/>
<comment type="subcellular location">
    <subcellularLocation>
        <location evidence="1 5">Cytoplasm</location>
    </subcellularLocation>
</comment>
<dbReference type="eggNOG" id="COG2137">
    <property type="taxonomic scope" value="Bacteria"/>
</dbReference>
<comment type="similarity">
    <text evidence="2 5">Belongs to the RecX family.</text>
</comment>
<dbReference type="STRING" id="754476.Q7A_1664"/>